<evidence type="ECO:0000313" key="8">
    <source>
        <dbReference type="EMBL" id="KOO38492.1"/>
    </source>
</evidence>
<dbReference type="GO" id="GO:0006310">
    <property type="term" value="P:DNA recombination"/>
    <property type="evidence" value="ECO:0007669"/>
    <property type="project" value="UniProtKB-KW"/>
</dbReference>
<evidence type="ECO:0000256" key="4">
    <source>
        <dbReference type="ARBA" id="ARBA00023172"/>
    </source>
</evidence>
<dbReference type="PROSITE" id="PS51898">
    <property type="entry name" value="TYR_RECOMBINASE"/>
    <property type="match status" value="1"/>
</dbReference>
<dbReference type="InterPro" id="IPR002104">
    <property type="entry name" value="Integrase_catalytic"/>
</dbReference>
<comment type="similarity">
    <text evidence="1">Belongs to the 'phage' integrase family.</text>
</comment>
<accession>A0A0M0KIR5</accession>
<keyword evidence="4" id="KW-0233">DNA recombination</keyword>
<feature type="domain" description="Core-binding (CB)" evidence="7">
    <location>
        <begin position="58"/>
        <end position="143"/>
    </location>
</feature>
<dbReference type="GO" id="GO:0003677">
    <property type="term" value="F:DNA binding"/>
    <property type="evidence" value="ECO:0007669"/>
    <property type="project" value="UniProtKB-UniRule"/>
</dbReference>
<dbReference type="CDD" id="cd01189">
    <property type="entry name" value="INT_ICEBs1_C_like"/>
    <property type="match status" value="1"/>
</dbReference>
<keyword evidence="3 5" id="KW-0238">DNA-binding</keyword>
<dbReference type="InterPro" id="IPR011010">
    <property type="entry name" value="DNA_brk_join_enz"/>
</dbReference>
<dbReference type="RefSeq" id="WP_053430758.1">
    <property type="nucleotide sequence ID" value="NZ_LILD02000088.1"/>
</dbReference>
<comment type="caution">
    <text evidence="8">The sequence shown here is derived from an EMBL/GenBank/DDBJ whole genome shotgun (WGS) entry which is preliminary data.</text>
</comment>
<dbReference type="PANTHER" id="PTHR30349">
    <property type="entry name" value="PHAGE INTEGRASE-RELATED"/>
    <property type="match status" value="1"/>
</dbReference>
<dbReference type="InterPro" id="IPR044068">
    <property type="entry name" value="CB"/>
</dbReference>
<evidence type="ECO:0000259" key="6">
    <source>
        <dbReference type="PROSITE" id="PS51898"/>
    </source>
</evidence>
<dbReference type="PATRIC" id="fig|136160.3.peg.1534"/>
<proteinExistence type="inferred from homology"/>
<dbReference type="Pfam" id="PF14659">
    <property type="entry name" value="Phage_int_SAM_3"/>
    <property type="match status" value="1"/>
</dbReference>
<organism evidence="8">
    <name type="scientific">Halalkalibacterium halodurans</name>
    <name type="common">Bacillus halodurans</name>
    <dbReference type="NCBI Taxonomy" id="86665"/>
    <lineage>
        <taxon>Bacteria</taxon>
        <taxon>Bacillati</taxon>
        <taxon>Bacillota</taxon>
        <taxon>Bacilli</taxon>
        <taxon>Bacillales</taxon>
        <taxon>Bacillaceae</taxon>
        <taxon>Halalkalibacterium (ex Joshi et al. 2022)</taxon>
    </lineage>
</organism>
<dbReference type="SUPFAM" id="SSF56349">
    <property type="entry name" value="DNA breaking-rejoining enzymes"/>
    <property type="match status" value="1"/>
</dbReference>
<keyword evidence="2" id="KW-0229">DNA integration</keyword>
<evidence type="ECO:0000256" key="1">
    <source>
        <dbReference type="ARBA" id="ARBA00008857"/>
    </source>
</evidence>
<dbReference type="InterPro" id="IPR010998">
    <property type="entry name" value="Integrase_recombinase_N"/>
</dbReference>
<dbReference type="EMBL" id="LILD01000001">
    <property type="protein sequence ID" value="KOO38492.1"/>
    <property type="molecule type" value="Genomic_DNA"/>
</dbReference>
<dbReference type="Pfam" id="PF14657">
    <property type="entry name" value="Arm-DNA-bind_4"/>
    <property type="match status" value="1"/>
</dbReference>
<sequence>MPVYKDDNAKTNKWYYTINYKENGKYKKKLKRGFKTKKEAEAAMVEAQDALNKGNYIEPSKELYKDFMNTWLNDKKTNIQESTFSNYKYLVEKHILPVLGDIELRKITPRDIQSLYNNLKDQISDENIRKIHTVIKDSLNRAAKWEMILKNPATLVDAPKVSKKEIEVWDEEEIKMFLEASKDSRYYCAFLLALTTGMRQGEILGLRWKDIDVDNQTISVVQTLSHSGKKLKAGAKTDAGNRKISIDSNTLEQILKLRTKYKQEMLANRPIYEDHDLVIRTSVGTPLSPRNLLRSFYSLIKKAEVKPIRFHDLRHTHASLLLKQGVNPKIVSERLGHANVRITLDTYSHLLPNLQKETAEQFGKLFYNSN</sequence>
<dbReference type="PROSITE" id="PS51900">
    <property type="entry name" value="CB"/>
    <property type="match status" value="1"/>
</dbReference>
<dbReference type="AlphaFoldDB" id="A0A0M0KIR5"/>
<dbReference type="GO" id="GO:0015074">
    <property type="term" value="P:DNA integration"/>
    <property type="evidence" value="ECO:0007669"/>
    <property type="project" value="UniProtKB-KW"/>
</dbReference>
<protein>
    <submittedName>
        <fullName evidence="8">Integrase</fullName>
    </submittedName>
</protein>
<dbReference type="Gene3D" id="1.10.443.10">
    <property type="entry name" value="Intergrase catalytic core"/>
    <property type="match status" value="1"/>
</dbReference>
<evidence type="ECO:0000259" key="7">
    <source>
        <dbReference type="PROSITE" id="PS51900"/>
    </source>
</evidence>
<name>A0A0M0KIR5_ALKHA</name>
<feature type="domain" description="Tyr recombinase" evidence="6">
    <location>
        <begin position="164"/>
        <end position="360"/>
    </location>
</feature>
<dbReference type="InterPro" id="IPR028259">
    <property type="entry name" value="AP2-like_int_N"/>
</dbReference>
<evidence type="ECO:0000256" key="3">
    <source>
        <dbReference type="ARBA" id="ARBA00023125"/>
    </source>
</evidence>
<gene>
    <name evidence="8" type="ORF">AMD02_06185</name>
</gene>
<dbReference type="PANTHER" id="PTHR30349:SF64">
    <property type="entry name" value="PROPHAGE INTEGRASE INTD-RELATED"/>
    <property type="match status" value="1"/>
</dbReference>
<dbReference type="InterPro" id="IPR050090">
    <property type="entry name" value="Tyrosine_recombinase_XerCD"/>
</dbReference>
<dbReference type="InterPro" id="IPR004107">
    <property type="entry name" value="Integrase_SAM-like_N"/>
</dbReference>
<evidence type="ECO:0000256" key="2">
    <source>
        <dbReference type="ARBA" id="ARBA00022908"/>
    </source>
</evidence>
<reference evidence="8" key="1">
    <citation type="submission" date="2015-08" db="EMBL/GenBank/DDBJ databases">
        <title>Complete DNA Sequence of Pseudomonas syringae pv. actinidiae, the Causal Agent of Kiwifruit Canker Disease.</title>
        <authorList>
            <person name="Rikkerink E.H.A."/>
            <person name="Fineran P.C."/>
        </authorList>
    </citation>
    <scope>NUCLEOTIDE SEQUENCE</scope>
    <source>
        <strain evidence="8">DSM 13666</strain>
    </source>
</reference>
<evidence type="ECO:0000256" key="5">
    <source>
        <dbReference type="PROSITE-ProRule" id="PRU01248"/>
    </source>
</evidence>
<dbReference type="Pfam" id="PF00589">
    <property type="entry name" value="Phage_integrase"/>
    <property type="match status" value="1"/>
</dbReference>
<dbReference type="Gene3D" id="1.10.150.130">
    <property type="match status" value="1"/>
</dbReference>
<dbReference type="InterPro" id="IPR013762">
    <property type="entry name" value="Integrase-like_cat_sf"/>
</dbReference>